<dbReference type="Proteomes" id="UP000774617">
    <property type="component" value="Unassembled WGS sequence"/>
</dbReference>
<name>A0ABQ8GVX1_9PEZI</name>
<protein>
    <recommendedName>
        <fullName evidence="4">F-box domain-containing protein</fullName>
    </recommendedName>
</protein>
<evidence type="ECO:0000313" key="2">
    <source>
        <dbReference type="EMBL" id="KAH7065406.1"/>
    </source>
</evidence>
<dbReference type="EMBL" id="JAGTJR010000001">
    <property type="protein sequence ID" value="KAH7065406.1"/>
    <property type="molecule type" value="Genomic_DNA"/>
</dbReference>
<organism evidence="2 3">
    <name type="scientific">Macrophomina phaseolina</name>
    <dbReference type="NCBI Taxonomy" id="35725"/>
    <lineage>
        <taxon>Eukaryota</taxon>
        <taxon>Fungi</taxon>
        <taxon>Dikarya</taxon>
        <taxon>Ascomycota</taxon>
        <taxon>Pezizomycotina</taxon>
        <taxon>Dothideomycetes</taxon>
        <taxon>Dothideomycetes incertae sedis</taxon>
        <taxon>Botryosphaeriales</taxon>
        <taxon>Botryosphaeriaceae</taxon>
        <taxon>Macrophomina</taxon>
    </lineage>
</organism>
<keyword evidence="3" id="KW-1185">Reference proteome</keyword>
<feature type="region of interest" description="Disordered" evidence="1">
    <location>
        <begin position="1"/>
        <end position="22"/>
    </location>
</feature>
<accession>A0ABQ8GVX1</accession>
<feature type="compositionally biased region" description="Basic and acidic residues" evidence="1">
    <location>
        <begin position="1"/>
        <end position="16"/>
    </location>
</feature>
<evidence type="ECO:0000256" key="1">
    <source>
        <dbReference type="SAM" id="MobiDB-lite"/>
    </source>
</evidence>
<sequence>MKRGRTEDPPQDETDHRRKRMRDSIATASKISDLPNELIIYILTLFRNSCSTVSDYLNAVTCCKQWAALGASLAYADLVLDNLPAISAFTSRFPEQHLRNLTSLTIVVKKEPVEDEDDAPATPPVSPFLLIPIKLAQMTRLKTFSLTIEDQPLLLLHASQTDSILQTFVEHCLERLPQSVINVELSTSKMRPSTLPMGDENWPGVHLCKALNNVLPRLHRLSLQLRDACPQIFGTPGSSPSANVKFPHLREVFFDISSPMNALIAPAGSLVTRRLSRLCHADRYEPRHTIPSALEMVCQCMLRDLRTAIEQGAFPSIQTFTIHRAEVSDVKTDTHGFIHILDLVANTTASIPTFLEVPSADSSPKTYTLHIRNSAGTTLSLIQAPVLPFLPDLGAWYSTSNGARLPGIHNEHEYAPSHDIFLRTFRKAALVPNMSEGDFSTLLTADRKQRELLLAARAYRWDGLLETDLKYGLFPRGYKPVSALVAEFVVLFVGGHLYSLVVLGDTRLEPVE</sequence>
<evidence type="ECO:0000313" key="3">
    <source>
        <dbReference type="Proteomes" id="UP000774617"/>
    </source>
</evidence>
<gene>
    <name evidence="2" type="ORF">B0J12DRAFT_640281</name>
</gene>
<reference evidence="2 3" key="1">
    <citation type="journal article" date="2021" name="Nat. Commun.">
        <title>Genetic determinants of endophytism in the Arabidopsis root mycobiome.</title>
        <authorList>
            <person name="Mesny F."/>
            <person name="Miyauchi S."/>
            <person name="Thiergart T."/>
            <person name="Pickel B."/>
            <person name="Atanasova L."/>
            <person name="Karlsson M."/>
            <person name="Huettel B."/>
            <person name="Barry K.W."/>
            <person name="Haridas S."/>
            <person name="Chen C."/>
            <person name="Bauer D."/>
            <person name="Andreopoulos W."/>
            <person name="Pangilinan J."/>
            <person name="LaButti K."/>
            <person name="Riley R."/>
            <person name="Lipzen A."/>
            <person name="Clum A."/>
            <person name="Drula E."/>
            <person name="Henrissat B."/>
            <person name="Kohler A."/>
            <person name="Grigoriev I.V."/>
            <person name="Martin F.M."/>
            <person name="Hacquard S."/>
        </authorList>
    </citation>
    <scope>NUCLEOTIDE SEQUENCE [LARGE SCALE GENOMIC DNA]</scope>
    <source>
        <strain evidence="2 3">MPI-SDFR-AT-0080</strain>
    </source>
</reference>
<evidence type="ECO:0008006" key="4">
    <source>
        <dbReference type="Google" id="ProtNLM"/>
    </source>
</evidence>
<comment type="caution">
    <text evidence="2">The sequence shown here is derived from an EMBL/GenBank/DDBJ whole genome shotgun (WGS) entry which is preliminary data.</text>
</comment>
<proteinExistence type="predicted"/>